<feature type="region of interest" description="Disordered" evidence="1">
    <location>
        <begin position="60"/>
        <end position="99"/>
    </location>
</feature>
<feature type="compositionally biased region" description="Low complexity" evidence="1">
    <location>
        <begin position="227"/>
        <end position="245"/>
    </location>
</feature>
<comment type="caution">
    <text evidence="2">The sequence shown here is derived from an EMBL/GenBank/DDBJ whole genome shotgun (WGS) entry which is preliminary data.</text>
</comment>
<reference evidence="2" key="1">
    <citation type="submission" date="2022-11" db="EMBL/GenBank/DDBJ databases">
        <authorList>
            <person name="Petersen C."/>
        </authorList>
    </citation>
    <scope>NUCLEOTIDE SEQUENCE</scope>
    <source>
        <strain evidence="2">IBT 29864</strain>
    </source>
</reference>
<proteinExistence type="predicted"/>
<dbReference type="EMBL" id="JAPZBS010000007">
    <property type="protein sequence ID" value="KAJ5369163.1"/>
    <property type="molecule type" value="Genomic_DNA"/>
</dbReference>
<feature type="compositionally biased region" description="Polar residues" evidence="1">
    <location>
        <begin position="73"/>
        <end position="83"/>
    </location>
</feature>
<sequence length="412" mass="44633">MEPTSSSACDSDPSLQTCVRCCLEKPIDDFVSRTKAKRPTKWCLACRYYGNERWAASKKLRLETEKDPESQEKVSSGQSVSEQEGTETPVVSKMPHRVRPSSRRAPYMVPAYATKTLPYKTPEAGYFSMIPEQTQVPMPGRAAACQTYPIPGYVPYMPPGPGTYGLQGAPGCLQIVTPPLNPSAMYSIRWNYGYGASLSMMQSPQWGASNDFSPLPAAQESDGGDTSGSESEGSGCTTSNSGSSEQGTPQHDSLSQGVLGNGFSANTTSQDETSVHVTIGEEDSDNGDTVSAVFAKLSSVSSSSGVTGNPLRVQSYDWEGEKEKIGEGCQEEKFRVSSEDPESSPAPYFICLSCCTPRPSRLGDDGICVYCFEDPTQYCIQGGHEDHKTSFIDTDGRFHEVCNRCRANSDLR</sequence>
<feature type="region of interest" description="Disordered" evidence="1">
    <location>
        <begin position="209"/>
        <end position="274"/>
    </location>
</feature>
<dbReference type="OrthoDB" id="4362925at2759"/>
<feature type="compositionally biased region" description="Polar residues" evidence="1">
    <location>
        <begin position="246"/>
        <end position="274"/>
    </location>
</feature>
<gene>
    <name evidence="2" type="ORF">N7496_008923</name>
</gene>
<name>A0A9W9S3Y6_9EURO</name>
<evidence type="ECO:0000256" key="1">
    <source>
        <dbReference type="SAM" id="MobiDB-lite"/>
    </source>
</evidence>
<feature type="compositionally biased region" description="Basic and acidic residues" evidence="1">
    <location>
        <begin position="60"/>
        <end position="72"/>
    </location>
</feature>
<evidence type="ECO:0000313" key="2">
    <source>
        <dbReference type="EMBL" id="KAJ5369163.1"/>
    </source>
</evidence>
<dbReference type="RefSeq" id="XP_056553905.1">
    <property type="nucleotide sequence ID" value="XM_056701842.1"/>
</dbReference>
<dbReference type="AlphaFoldDB" id="A0A9W9S3Y6"/>
<reference evidence="2" key="2">
    <citation type="journal article" date="2023" name="IMA Fungus">
        <title>Comparative genomic study of the Penicillium genus elucidates a diverse pangenome and 15 lateral gene transfer events.</title>
        <authorList>
            <person name="Petersen C."/>
            <person name="Sorensen T."/>
            <person name="Nielsen M.R."/>
            <person name="Sondergaard T.E."/>
            <person name="Sorensen J.L."/>
            <person name="Fitzpatrick D.A."/>
            <person name="Frisvad J.C."/>
            <person name="Nielsen K.L."/>
        </authorList>
    </citation>
    <scope>NUCLEOTIDE SEQUENCE</scope>
    <source>
        <strain evidence="2">IBT 29864</strain>
    </source>
</reference>
<evidence type="ECO:0000313" key="3">
    <source>
        <dbReference type="Proteomes" id="UP001147782"/>
    </source>
</evidence>
<dbReference type="Proteomes" id="UP001147782">
    <property type="component" value="Unassembled WGS sequence"/>
</dbReference>
<organism evidence="2 3">
    <name type="scientific">Penicillium cataractarum</name>
    <dbReference type="NCBI Taxonomy" id="2100454"/>
    <lineage>
        <taxon>Eukaryota</taxon>
        <taxon>Fungi</taxon>
        <taxon>Dikarya</taxon>
        <taxon>Ascomycota</taxon>
        <taxon>Pezizomycotina</taxon>
        <taxon>Eurotiomycetes</taxon>
        <taxon>Eurotiomycetidae</taxon>
        <taxon>Eurotiales</taxon>
        <taxon>Aspergillaceae</taxon>
        <taxon>Penicillium</taxon>
    </lineage>
</organism>
<accession>A0A9W9S3Y6</accession>
<protein>
    <submittedName>
        <fullName evidence="2">Uncharacterized protein</fullName>
    </submittedName>
</protein>
<dbReference type="GeneID" id="81441021"/>
<keyword evidence="3" id="KW-1185">Reference proteome</keyword>